<dbReference type="EMBL" id="CAJNBJ010000007">
    <property type="protein sequence ID" value="CAE6741697.1"/>
    <property type="molecule type" value="Genomic_DNA"/>
</dbReference>
<evidence type="ECO:0000313" key="2">
    <source>
        <dbReference type="EMBL" id="CAE6741697.1"/>
    </source>
</evidence>
<comment type="caution">
    <text evidence="2">The sequence shown here is derived from an EMBL/GenBank/DDBJ whole genome shotgun (WGS) entry which is preliminary data.</text>
</comment>
<name>A0ABM8RAC2_9BACT</name>
<sequence length="152" mass="16577">MSLRRSCLHSLSLVTAASIATLSSWAVAPTFAQQNGDKPFHALVTDAKDMQTDLKNVVFYWEEKVSETSFIPHELKHLPVKRGTATVNIKFNGVKHIEVTPGADKTPPSLHITLTSGKTGDFPLAIDGSFKGDSDFGQVDLPVQGVKKLEFK</sequence>
<dbReference type="RefSeq" id="WP_213042038.1">
    <property type="nucleotide sequence ID" value="NZ_CAJNBJ010000007.1"/>
</dbReference>
<proteinExistence type="predicted"/>
<keyword evidence="3" id="KW-1185">Reference proteome</keyword>
<dbReference type="Proteomes" id="UP000675880">
    <property type="component" value="Unassembled WGS sequence"/>
</dbReference>
<feature type="chain" id="PRO_5046450863" description="Lipoprotein" evidence="1">
    <location>
        <begin position="29"/>
        <end position="152"/>
    </location>
</feature>
<evidence type="ECO:0000313" key="3">
    <source>
        <dbReference type="Proteomes" id="UP000675880"/>
    </source>
</evidence>
<gene>
    <name evidence="2" type="ORF">NSPZN2_150007</name>
</gene>
<evidence type="ECO:0008006" key="4">
    <source>
        <dbReference type="Google" id="ProtNLM"/>
    </source>
</evidence>
<keyword evidence="1" id="KW-0732">Signal</keyword>
<reference evidence="2 3" key="1">
    <citation type="submission" date="2021-02" db="EMBL/GenBank/DDBJ databases">
        <authorList>
            <person name="Han P."/>
        </authorList>
    </citation>
    <scope>NUCLEOTIDE SEQUENCE [LARGE SCALE GENOMIC DNA]</scope>
    <source>
        <strain evidence="2">Candidatus Nitrospira sp. ZN2</strain>
    </source>
</reference>
<protein>
    <recommendedName>
        <fullName evidence="4">Lipoprotein</fullName>
    </recommendedName>
</protein>
<organism evidence="2 3">
    <name type="scientific">Nitrospira defluvii</name>
    <dbReference type="NCBI Taxonomy" id="330214"/>
    <lineage>
        <taxon>Bacteria</taxon>
        <taxon>Pseudomonadati</taxon>
        <taxon>Nitrospirota</taxon>
        <taxon>Nitrospiria</taxon>
        <taxon>Nitrospirales</taxon>
        <taxon>Nitrospiraceae</taxon>
        <taxon>Nitrospira</taxon>
    </lineage>
</organism>
<accession>A0ABM8RAC2</accession>
<evidence type="ECO:0000256" key="1">
    <source>
        <dbReference type="SAM" id="SignalP"/>
    </source>
</evidence>
<feature type="signal peptide" evidence="1">
    <location>
        <begin position="1"/>
        <end position="28"/>
    </location>
</feature>